<gene>
    <name evidence="3" type="ORF">GTS_56940</name>
</gene>
<evidence type="ECO:0000313" key="3">
    <source>
        <dbReference type="EMBL" id="GDY34061.1"/>
    </source>
</evidence>
<evidence type="ECO:0000259" key="2">
    <source>
        <dbReference type="Pfam" id="PF04149"/>
    </source>
</evidence>
<dbReference type="RefSeq" id="WP_137816952.1">
    <property type="nucleotide sequence ID" value="NZ_BJFL01000092.1"/>
</dbReference>
<protein>
    <submittedName>
        <fullName evidence="3">DUF397 domain-containing protein</fullName>
    </submittedName>
</protein>
<reference evidence="4" key="1">
    <citation type="submission" date="2019-04" db="EMBL/GenBank/DDBJ databases">
        <title>Draft genome sequence of Pseudonocardiaceae bacterium SL3-2-4.</title>
        <authorList>
            <person name="Ningsih F."/>
            <person name="Yokota A."/>
            <person name="Sakai Y."/>
            <person name="Nanatani K."/>
            <person name="Yabe S."/>
            <person name="Oetari A."/>
            <person name="Sjamsuridzal W."/>
        </authorList>
    </citation>
    <scope>NUCLEOTIDE SEQUENCE [LARGE SCALE GENOMIC DNA]</scope>
    <source>
        <strain evidence="4">SL3-2-4</strain>
    </source>
</reference>
<dbReference type="EMBL" id="BJFL01000092">
    <property type="protein sequence ID" value="GDY34061.1"/>
    <property type="molecule type" value="Genomic_DNA"/>
</dbReference>
<evidence type="ECO:0000256" key="1">
    <source>
        <dbReference type="SAM" id="MobiDB-lite"/>
    </source>
</evidence>
<organism evidence="3 4">
    <name type="scientific">Gandjariella thermophila</name>
    <dbReference type="NCBI Taxonomy" id="1931992"/>
    <lineage>
        <taxon>Bacteria</taxon>
        <taxon>Bacillati</taxon>
        <taxon>Actinomycetota</taxon>
        <taxon>Actinomycetes</taxon>
        <taxon>Pseudonocardiales</taxon>
        <taxon>Pseudonocardiaceae</taxon>
        <taxon>Gandjariella</taxon>
    </lineage>
</organism>
<comment type="caution">
    <text evidence="3">The sequence shown here is derived from an EMBL/GenBank/DDBJ whole genome shotgun (WGS) entry which is preliminary data.</text>
</comment>
<dbReference type="AlphaFoldDB" id="A0A4D4JBL8"/>
<dbReference type="Pfam" id="PF04149">
    <property type="entry name" value="DUF397"/>
    <property type="match status" value="1"/>
</dbReference>
<feature type="domain" description="DUF397" evidence="2">
    <location>
        <begin position="10"/>
        <end position="60"/>
    </location>
</feature>
<keyword evidence="4" id="KW-1185">Reference proteome</keyword>
<sequence length="62" mass="6794">MAAPKTSGSTWRKSSHSGTDTNCVEVAFTPARVAVRDSKNPTGPTLSFAPARWRTFLRTIDR</sequence>
<name>A0A4D4JBL8_9PSEU</name>
<dbReference type="Proteomes" id="UP000298860">
    <property type="component" value="Unassembled WGS sequence"/>
</dbReference>
<dbReference type="OrthoDB" id="3430276at2"/>
<evidence type="ECO:0000313" key="4">
    <source>
        <dbReference type="Proteomes" id="UP000298860"/>
    </source>
</evidence>
<dbReference type="InterPro" id="IPR007278">
    <property type="entry name" value="DUF397"/>
</dbReference>
<proteinExistence type="predicted"/>
<accession>A0A4D4JBL8</accession>
<feature type="region of interest" description="Disordered" evidence="1">
    <location>
        <begin position="1"/>
        <end position="22"/>
    </location>
</feature>